<dbReference type="InterPro" id="IPR003718">
    <property type="entry name" value="OsmC/Ohr_fam"/>
</dbReference>
<sequence>MKTITRKAEADWKGNLEQGHGLVTTDSQVLVKQEFSFSKRTSQGDHVHTNPEELIAAGLASCFSMALSATLGKHDMIAEQLVVTAGVTLSLTDDGPVVDTLQLDVAGMVEGHSEEEFRKAVEETQQGCPIYKLLEPGFKNIEVNVTLNN</sequence>
<gene>
    <name evidence="1" type="primary">osmC</name>
    <name evidence="1" type="ORF">Hsar01_02191</name>
</gene>
<reference evidence="1 2" key="1">
    <citation type="submission" date="2024-02" db="EMBL/GenBank/DDBJ databases">
        <title>Haloferula sargassicola NBRC 104335.</title>
        <authorList>
            <person name="Ichikawa N."/>
            <person name="Katano-Makiyama Y."/>
            <person name="Hidaka K."/>
        </authorList>
    </citation>
    <scope>NUCLEOTIDE SEQUENCE [LARGE SCALE GENOMIC DNA]</scope>
    <source>
        <strain evidence="1 2">NBRC 104335</strain>
    </source>
</reference>
<dbReference type="PANTHER" id="PTHR42830">
    <property type="entry name" value="OSMOTICALLY INDUCIBLE FAMILY PROTEIN"/>
    <property type="match status" value="1"/>
</dbReference>
<comment type="caution">
    <text evidence="1">The sequence shown here is derived from an EMBL/GenBank/DDBJ whole genome shotgun (WGS) entry which is preliminary data.</text>
</comment>
<dbReference type="RefSeq" id="WP_353567091.1">
    <property type="nucleotide sequence ID" value="NZ_BAABRI010000011.1"/>
</dbReference>
<dbReference type="PANTHER" id="PTHR42830:SF1">
    <property type="entry name" value="OSMOTICALLY INDUCIBLE FAMILY PROTEIN"/>
    <property type="match status" value="1"/>
</dbReference>
<evidence type="ECO:0000313" key="2">
    <source>
        <dbReference type="Proteomes" id="UP001476282"/>
    </source>
</evidence>
<dbReference type="SUPFAM" id="SSF82784">
    <property type="entry name" value="OsmC-like"/>
    <property type="match status" value="1"/>
</dbReference>
<organism evidence="1 2">
    <name type="scientific">Haloferula sargassicola</name>
    <dbReference type="NCBI Taxonomy" id="490096"/>
    <lineage>
        <taxon>Bacteria</taxon>
        <taxon>Pseudomonadati</taxon>
        <taxon>Verrucomicrobiota</taxon>
        <taxon>Verrucomicrobiia</taxon>
        <taxon>Verrucomicrobiales</taxon>
        <taxon>Verrucomicrobiaceae</taxon>
        <taxon>Haloferula</taxon>
    </lineage>
</organism>
<dbReference type="InterPro" id="IPR036102">
    <property type="entry name" value="OsmC/Ohrsf"/>
</dbReference>
<protein>
    <submittedName>
        <fullName evidence="1">Peroxiredoxin OsmC</fullName>
    </submittedName>
</protein>
<keyword evidence="2" id="KW-1185">Reference proteome</keyword>
<dbReference type="Proteomes" id="UP001476282">
    <property type="component" value="Unassembled WGS sequence"/>
</dbReference>
<evidence type="ECO:0000313" key="1">
    <source>
        <dbReference type="EMBL" id="GAA5482965.1"/>
    </source>
</evidence>
<dbReference type="InterPro" id="IPR019904">
    <property type="entry name" value="Peroxiredoxin_OsmC"/>
</dbReference>
<proteinExistence type="predicted"/>
<dbReference type="EMBL" id="BAABRI010000011">
    <property type="protein sequence ID" value="GAA5482965.1"/>
    <property type="molecule type" value="Genomic_DNA"/>
</dbReference>
<dbReference type="NCBIfam" id="TIGR03562">
    <property type="entry name" value="osmo_induc_OsmC"/>
    <property type="match status" value="1"/>
</dbReference>
<dbReference type="InterPro" id="IPR015946">
    <property type="entry name" value="KH_dom-like_a/b"/>
</dbReference>
<name>A0ABP9UNZ0_9BACT</name>
<dbReference type="InterPro" id="IPR052707">
    <property type="entry name" value="OsmC_Ohr_Peroxiredoxin"/>
</dbReference>
<dbReference type="Gene3D" id="3.30.300.20">
    <property type="match status" value="1"/>
</dbReference>
<accession>A0ABP9UNZ0</accession>
<dbReference type="Pfam" id="PF02566">
    <property type="entry name" value="OsmC"/>
    <property type="match status" value="1"/>
</dbReference>